<dbReference type="NCBIfam" id="TIGR03696">
    <property type="entry name" value="Rhs_assc_core"/>
    <property type="match status" value="1"/>
</dbReference>
<evidence type="ECO:0000256" key="1">
    <source>
        <dbReference type="SAM" id="MobiDB-lite"/>
    </source>
</evidence>
<name>A0ABT7DEN4_9ACTN</name>
<reference evidence="2 3" key="1">
    <citation type="submission" date="2023-04" db="EMBL/GenBank/DDBJ databases">
        <title>A novel species of the genus Streptomyces: Streptomyces pakalii sp. nov. isolated from a Mexican soil jungle.</title>
        <authorList>
            <person name="Chavez-Hernandez M.A."/>
            <person name="Ortiz-Alvarez J."/>
            <person name="Villa-Tanaca L."/>
            <person name="Hernandez-Rodriguez C."/>
        </authorList>
    </citation>
    <scope>NUCLEOTIDE SEQUENCE [LARGE SCALE GENOMIC DNA]</scope>
    <source>
        <strain evidence="2 3">ENCB-J15</strain>
    </source>
</reference>
<keyword evidence="3" id="KW-1185">Reference proteome</keyword>
<dbReference type="PRINTS" id="PR00394">
    <property type="entry name" value="RHSPROTEIN"/>
</dbReference>
<dbReference type="InterPro" id="IPR022385">
    <property type="entry name" value="Rhs_assc_core"/>
</dbReference>
<dbReference type="PANTHER" id="PTHR32305">
    <property type="match status" value="1"/>
</dbReference>
<feature type="region of interest" description="Disordered" evidence="1">
    <location>
        <begin position="67"/>
        <end position="88"/>
    </location>
</feature>
<dbReference type="RefSeq" id="WP_283899310.1">
    <property type="nucleotide sequence ID" value="NZ_JARWAF010000013.1"/>
</dbReference>
<accession>A0ABT7DEN4</accession>
<dbReference type="PANTHER" id="PTHR32305:SF15">
    <property type="entry name" value="PROTEIN RHSA-RELATED"/>
    <property type="match status" value="1"/>
</dbReference>
<evidence type="ECO:0000313" key="3">
    <source>
        <dbReference type="Proteomes" id="UP001237194"/>
    </source>
</evidence>
<sequence length="336" mass="37734">MGCRGPTRPGHHARRHRLALHLRPSRAAYGQAPDGRRRRVGRRAGHLHLGRHYALRAVHAHIRVTARGGSHLGPPGTPPRGSDRTCHHVRHPGRRHRVAILRDRHRPGRHASRTRRTGRRDRLVHAEHALGHHDLERGRDDLHPLRFPGQYFDPETGLHYNYFRHYDPENARYLTPDPLGLTPAPNPSSYVPNPLTWSDSTGLAPDMCPTAEAAAERKLKPGEQYVYRAVMDNELGDLLEAGQRRYRNLGGAEVKYFSSTPEGAAAYARQAYQMFGDEGSYTLTRGIIRTDAIRPESYIQHLADAGGKVDTPMALSNDEIAQIGRVRVLPSMPIPQ</sequence>
<organism evidence="2 3">
    <name type="scientific">Streptomyces pakalii</name>
    <dbReference type="NCBI Taxonomy" id="3036494"/>
    <lineage>
        <taxon>Bacteria</taxon>
        <taxon>Bacillati</taxon>
        <taxon>Actinomycetota</taxon>
        <taxon>Actinomycetes</taxon>
        <taxon>Kitasatosporales</taxon>
        <taxon>Streptomycetaceae</taxon>
        <taxon>Streptomyces</taxon>
    </lineage>
</organism>
<dbReference type="Proteomes" id="UP001237194">
    <property type="component" value="Unassembled WGS sequence"/>
</dbReference>
<comment type="caution">
    <text evidence="2">The sequence shown here is derived from an EMBL/GenBank/DDBJ whole genome shotgun (WGS) entry which is preliminary data.</text>
</comment>
<dbReference type="InterPro" id="IPR050708">
    <property type="entry name" value="T6SS_VgrG/RHS"/>
</dbReference>
<proteinExistence type="predicted"/>
<dbReference type="Gene3D" id="2.180.10.10">
    <property type="entry name" value="RHS repeat-associated core"/>
    <property type="match status" value="1"/>
</dbReference>
<gene>
    <name evidence="2" type="ORF">P5W92_26920</name>
</gene>
<dbReference type="EMBL" id="JARWAF010000013">
    <property type="protein sequence ID" value="MDJ1644013.1"/>
    <property type="molecule type" value="Genomic_DNA"/>
</dbReference>
<protein>
    <submittedName>
        <fullName evidence="2">RHS repeat-associated core domain-containing protein</fullName>
    </submittedName>
</protein>
<evidence type="ECO:0000313" key="2">
    <source>
        <dbReference type="EMBL" id="MDJ1644013.1"/>
    </source>
</evidence>